<protein>
    <recommendedName>
        <fullName evidence="5">KilA-N DNA-binding domain-containing protein</fullName>
    </recommendedName>
</protein>
<dbReference type="InterPro" id="IPR018878">
    <property type="entry name" value="ORF6C_dom"/>
</dbReference>
<feature type="domain" description="ORF6C" evidence="2">
    <location>
        <begin position="117"/>
        <end position="219"/>
    </location>
</feature>
<dbReference type="PATRIC" id="fig|1397.4.peg.4084"/>
<reference evidence="3 4" key="1">
    <citation type="submission" date="2015-05" db="EMBL/GenBank/DDBJ databases">
        <title>Whole genome sequence and identification of bacterial endophytes from Costus igneus.</title>
        <authorList>
            <person name="Lee Y.P."/>
            <person name="Gan H.M."/>
            <person name="Eng W."/>
            <person name="Wheatley M.S."/>
            <person name="Caraballo A."/>
            <person name="Polter S."/>
            <person name="Savka M.A."/>
            <person name="Hudson A.O."/>
        </authorList>
    </citation>
    <scope>NUCLEOTIDE SEQUENCE [LARGE SCALE GENOMIC DNA]</scope>
    <source>
        <strain evidence="3 4">RIT379</strain>
    </source>
</reference>
<dbReference type="AlphaFoldDB" id="A0A0J1IMW6"/>
<dbReference type="InterPro" id="IPR018873">
    <property type="entry name" value="KilA-N_DNA-bd_domain"/>
</dbReference>
<evidence type="ECO:0000313" key="4">
    <source>
        <dbReference type="Proteomes" id="UP000036045"/>
    </source>
</evidence>
<dbReference type="RefSeq" id="WP_047941240.1">
    <property type="nucleotide sequence ID" value="NZ_LDPH01000004.1"/>
</dbReference>
<dbReference type="EMBL" id="LDPH01000004">
    <property type="protein sequence ID" value="KLV27258.1"/>
    <property type="molecule type" value="Genomic_DNA"/>
</dbReference>
<evidence type="ECO:0000313" key="3">
    <source>
        <dbReference type="EMBL" id="KLV27258.1"/>
    </source>
</evidence>
<accession>A0A0J1IMW6</accession>
<keyword evidence="4" id="KW-1185">Reference proteome</keyword>
<dbReference type="Proteomes" id="UP000036045">
    <property type="component" value="Unassembled WGS sequence"/>
</dbReference>
<gene>
    <name evidence="3" type="ORF">ABW02_07000</name>
</gene>
<sequence>MDLTVINHNNQRVLTTTQLAEAYETTAKTLSKNFERNKDRYKPGKHFIKLEGEDLKYFKASRQNDDNLKFAPFIYLWTEKGAWLHAKSLNTNAAWDAYEKLVDEYYSAVKVLSEREQLIASMRLSLETAEEINHIKNDLDLVKHQVSEELTLNHGQQQSLHHEIKKRVESIKNDYEMTSREIYSQIHSHLRRAFAAPKYVFVKRKDFEEAISWVKTWRPLI</sequence>
<proteinExistence type="predicted"/>
<evidence type="ECO:0008006" key="5">
    <source>
        <dbReference type="Google" id="ProtNLM"/>
    </source>
</evidence>
<evidence type="ECO:0000259" key="1">
    <source>
        <dbReference type="Pfam" id="PF10543"/>
    </source>
</evidence>
<dbReference type="Pfam" id="PF10552">
    <property type="entry name" value="ORF6C"/>
    <property type="match status" value="1"/>
</dbReference>
<evidence type="ECO:0000259" key="2">
    <source>
        <dbReference type="Pfam" id="PF10552"/>
    </source>
</evidence>
<dbReference type="OrthoDB" id="9812611at2"/>
<organism evidence="3 4">
    <name type="scientific">Niallia circulans</name>
    <name type="common">Bacillus circulans</name>
    <dbReference type="NCBI Taxonomy" id="1397"/>
    <lineage>
        <taxon>Bacteria</taxon>
        <taxon>Bacillati</taxon>
        <taxon>Bacillota</taxon>
        <taxon>Bacilli</taxon>
        <taxon>Bacillales</taxon>
        <taxon>Bacillaceae</taxon>
        <taxon>Niallia</taxon>
    </lineage>
</organism>
<feature type="domain" description="KilA-N DNA-binding" evidence="1">
    <location>
        <begin position="5"/>
        <end position="88"/>
    </location>
</feature>
<name>A0A0J1IMW6_NIACI</name>
<comment type="caution">
    <text evidence="3">The sequence shown here is derived from an EMBL/GenBank/DDBJ whole genome shotgun (WGS) entry which is preliminary data.</text>
</comment>
<dbReference type="Pfam" id="PF10543">
    <property type="entry name" value="ORF6N"/>
    <property type="match status" value="1"/>
</dbReference>